<reference evidence="2" key="1">
    <citation type="submission" date="2022-05" db="EMBL/GenBank/DDBJ databases">
        <title>The Musa troglodytarum L. genome provides insights into the mechanism of non-climacteric behaviour and enrichment of carotenoids.</title>
        <authorList>
            <person name="Wang J."/>
        </authorList>
    </citation>
    <scope>NUCLEOTIDE SEQUENCE</scope>
    <source>
        <tissue evidence="2">Leaf</tissue>
    </source>
</reference>
<evidence type="ECO:0000313" key="3">
    <source>
        <dbReference type="Proteomes" id="UP001055439"/>
    </source>
</evidence>
<dbReference type="Proteomes" id="UP001055439">
    <property type="component" value="Chromosome 1"/>
</dbReference>
<protein>
    <submittedName>
        <fullName evidence="2">Uncharacterized protein</fullName>
    </submittedName>
</protein>
<evidence type="ECO:0000256" key="1">
    <source>
        <dbReference type="SAM" id="MobiDB-lite"/>
    </source>
</evidence>
<proteinExistence type="predicted"/>
<organism evidence="2 3">
    <name type="scientific">Musa troglodytarum</name>
    <name type="common">fe'i banana</name>
    <dbReference type="NCBI Taxonomy" id="320322"/>
    <lineage>
        <taxon>Eukaryota</taxon>
        <taxon>Viridiplantae</taxon>
        <taxon>Streptophyta</taxon>
        <taxon>Embryophyta</taxon>
        <taxon>Tracheophyta</taxon>
        <taxon>Spermatophyta</taxon>
        <taxon>Magnoliopsida</taxon>
        <taxon>Liliopsida</taxon>
        <taxon>Zingiberales</taxon>
        <taxon>Musaceae</taxon>
        <taxon>Musa</taxon>
    </lineage>
</organism>
<gene>
    <name evidence="2" type="ORF">MUK42_10094</name>
</gene>
<evidence type="ECO:0000313" key="2">
    <source>
        <dbReference type="EMBL" id="URD72511.1"/>
    </source>
</evidence>
<keyword evidence="3" id="KW-1185">Reference proteome</keyword>
<dbReference type="AlphaFoldDB" id="A0A9E7J973"/>
<sequence length="80" mass="9396">MAWGSGGPARHKCARRPAPPDWSEEARPRRRRTSSCERNLPVGPSVLAKPRWQIIMRPWNEYSSQRNTFSKEKPKFYDKI</sequence>
<accession>A0A9E7J973</accession>
<dbReference type="EMBL" id="CP097502">
    <property type="protein sequence ID" value="URD72511.1"/>
    <property type="molecule type" value="Genomic_DNA"/>
</dbReference>
<name>A0A9E7J973_9LILI</name>
<feature type="region of interest" description="Disordered" evidence="1">
    <location>
        <begin position="1"/>
        <end position="42"/>
    </location>
</feature>